<dbReference type="PANTHER" id="PTHR33112">
    <property type="entry name" value="DOMAIN PROTEIN, PUTATIVE-RELATED"/>
    <property type="match status" value="1"/>
</dbReference>
<gene>
    <name evidence="2" type="ORF">CEP54_014492</name>
</gene>
<reference evidence="2 3" key="1">
    <citation type="submission" date="2017-06" db="EMBL/GenBank/DDBJ databases">
        <title>Comparative genomic analysis of Ambrosia Fusariam Clade fungi.</title>
        <authorList>
            <person name="Stajich J.E."/>
            <person name="Carrillo J."/>
            <person name="Kijimoto T."/>
            <person name="Eskalen A."/>
            <person name="O'Donnell K."/>
            <person name="Kasson M."/>
        </authorList>
    </citation>
    <scope>NUCLEOTIDE SEQUENCE [LARGE SCALE GENOMIC DNA]</scope>
    <source>
        <strain evidence="2 3">NRRL62584</strain>
    </source>
</reference>
<sequence>MSNLLCDICNTMFKGPKLKQSRSGGGVVIIKHLKSLEQLQSGIKAGCAVCAALGRRVASKSVQLETLSSFNSGYLIYDFGLPGHTTFLLTWEIDGQVETAGLGFGLLPLGAIIQHLCQPKSATFNSDAAIQLMRGWLGTCLDQHQKCTQCGKDSEQFQLPTRLLDAGVLGSKGCRLVLTNSDSVSGGYLTLSHSWGSSPFLQLKSETMSALTAGIPTHELPATFRDAVFIAHQLGIRCMWIDSLCIQQDSEEDWVREAPTMWHVYGFALINIVAGHSEGPEDGLFPPRDISSVESLIVKSKWDDQLKTNYLLWNKSALRDDFESTPLTQRGWVFQERLLAPRILQFGKMQVYWRCSELFATEAWPQGVHFATGEALRFGTGLDALDKKASMEIPPISKWPQVAVNTASEEPVAAWERLVAKYSNTKLTYGEDKLVALSGIAKLFQQMFKDRYLAGLWWSPFARLLCWRRDDHQDKEARVRPDYRAPSDAPHFALGGVLGRSSRRKCRTARE</sequence>
<keyword evidence="3" id="KW-1185">Reference proteome</keyword>
<dbReference type="OrthoDB" id="5362512at2759"/>
<dbReference type="EMBL" id="NKCI01000277">
    <property type="protein sequence ID" value="RSL44918.1"/>
    <property type="molecule type" value="Genomic_DNA"/>
</dbReference>
<evidence type="ECO:0000313" key="2">
    <source>
        <dbReference type="EMBL" id="RSL44918.1"/>
    </source>
</evidence>
<proteinExistence type="predicted"/>
<protein>
    <recommendedName>
        <fullName evidence="1">Heterokaryon incompatibility domain-containing protein</fullName>
    </recommendedName>
</protein>
<evidence type="ECO:0000259" key="1">
    <source>
        <dbReference type="Pfam" id="PF06985"/>
    </source>
</evidence>
<name>A0A428NVR1_9HYPO</name>
<comment type="caution">
    <text evidence="2">The sequence shown here is derived from an EMBL/GenBank/DDBJ whole genome shotgun (WGS) entry which is preliminary data.</text>
</comment>
<accession>A0A428NVR1</accession>
<dbReference type="Proteomes" id="UP000288168">
    <property type="component" value="Unassembled WGS sequence"/>
</dbReference>
<feature type="domain" description="Heterokaryon incompatibility" evidence="1">
    <location>
        <begin position="188"/>
        <end position="336"/>
    </location>
</feature>
<dbReference type="PANTHER" id="PTHR33112:SF8">
    <property type="entry name" value="HETEROKARYON INCOMPATIBILITY DOMAIN-CONTAINING PROTEIN"/>
    <property type="match status" value="1"/>
</dbReference>
<dbReference type="AlphaFoldDB" id="A0A428NVR1"/>
<evidence type="ECO:0000313" key="3">
    <source>
        <dbReference type="Proteomes" id="UP000288168"/>
    </source>
</evidence>
<dbReference type="InterPro" id="IPR010730">
    <property type="entry name" value="HET"/>
</dbReference>
<organism evidence="2 3">
    <name type="scientific">Fusarium duplospermum</name>
    <dbReference type="NCBI Taxonomy" id="1325734"/>
    <lineage>
        <taxon>Eukaryota</taxon>
        <taxon>Fungi</taxon>
        <taxon>Dikarya</taxon>
        <taxon>Ascomycota</taxon>
        <taxon>Pezizomycotina</taxon>
        <taxon>Sordariomycetes</taxon>
        <taxon>Hypocreomycetidae</taxon>
        <taxon>Hypocreales</taxon>
        <taxon>Nectriaceae</taxon>
        <taxon>Fusarium</taxon>
        <taxon>Fusarium solani species complex</taxon>
    </lineage>
</organism>
<dbReference type="STRING" id="1325734.A0A428NVR1"/>
<dbReference type="Pfam" id="PF06985">
    <property type="entry name" value="HET"/>
    <property type="match status" value="1"/>
</dbReference>